<comment type="caution">
    <text evidence="2">The sequence shown here is derived from an EMBL/GenBank/DDBJ whole genome shotgun (WGS) entry which is preliminary data.</text>
</comment>
<organism evidence="2 5">
    <name type="scientific">Mycobacterium persicum</name>
    <dbReference type="NCBI Taxonomy" id="1487726"/>
    <lineage>
        <taxon>Bacteria</taxon>
        <taxon>Bacillati</taxon>
        <taxon>Actinomycetota</taxon>
        <taxon>Actinomycetes</taxon>
        <taxon>Mycobacteriales</taxon>
        <taxon>Mycobacteriaceae</taxon>
        <taxon>Mycobacterium</taxon>
    </lineage>
</organism>
<dbReference type="EMBL" id="UPHM01000091">
    <property type="protein sequence ID" value="VAZ96264.1"/>
    <property type="molecule type" value="Genomic_DNA"/>
</dbReference>
<dbReference type="EMBL" id="MWQA01000001">
    <property type="protein sequence ID" value="ORC05995.1"/>
    <property type="molecule type" value="Genomic_DNA"/>
</dbReference>
<dbReference type="Proteomes" id="UP000279331">
    <property type="component" value="Unassembled WGS sequence"/>
</dbReference>
<evidence type="ECO:0000313" key="3">
    <source>
        <dbReference type="EMBL" id="VAZ84677.1"/>
    </source>
</evidence>
<sequence length="70" mass="7797">MTATSLVRLGTQAAAEYLGGLPESTLRYWRYMGTGPRSYRLGRHTFYDVADLDAWVEAEAAKTERGGVVR</sequence>
<accession>A0A1X0L4S8</accession>
<evidence type="ECO:0000259" key="1">
    <source>
        <dbReference type="Pfam" id="PF12728"/>
    </source>
</evidence>
<dbReference type="EMBL" id="UPHL01000094">
    <property type="protein sequence ID" value="VAZ84677.1"/>
    <property type="molecule type" value="Genomic_DNA"/>
</dbReference>
<dbReference type="SUPFAM" id="SSF46955">
    <property type="entry name" value="Putative DNA-binding domain"/>
    <property type="match status" value="1"/>
</dbReference>
<reference evidence="2 5" key="1">
    <citation type="submission" date="2017-02" db="EMBL/GenBank/DDBJ databases">
        <title>Mycobacterium kansasii genomes.</title>
        <authorList>
            <person name="Borowka P."/>
            <person name="Strapagiel D."/>
            <person name="Marciniak B."/>
            <person name="Lach J."/>
            <person name="Bakula Z."/>
            <person name="Van Ingen J."/>
            <person name="Safianowska A."/>
            <person name="Brzostek A."/>
            <person name="Dziadek J."/>
            <person name="Jagielski T."/>
        </authorList>
    </citation>
    <scope>NUCLEOTIDE SEQUENCE [LARGE SCALE GENOMIC DNA]</scope>
    <source>
        <strain evidence="2 5">12MK</strain>
    </source>
</reference>
<evidence type="ECO:0000313" key="6">
    <source>
        <dbReference type="Proteomes" id="UP000271464"/>
    </source>
</evidence>
<dbReference type="OrthoDB" id="4330189at2"/>
<dbReference type="Proteomes" id="UP000192335">
    <property type="component" value="Unassembled WGS sequence"/>
</dbReference>
<feature type="domain" description="Helix-turn-helix" evidence="1">
    <location>
        <begin position="9"/>
        <end position="58"/>
    </location>
</feature>
<proteinExistence type="predicted"/>
<reference evidence="6 7" key="2">
    <citation type="submission" date="2018-09" db="EMBL/GenBank/DDBJ databases">
        <authorList>
            <person name="Tagini F."/>
        </authorList>
    </citation>
    <scope>NUCLEOTIDE SEQUENCE [LARGE SCALE GENOMIC DNA]</scope>
    <source>
        <strain evidence="4 6">MK4</strain>
        <strain evidence="3 7">MK42</strain>
    </source>
</reference>
<evidence type="ECO:0000313" key="7">
    <source>
        <dbReference type="Proteomes" id="UP000279331"/>
    </source>
</evidence>
<protein>
    <recommendedName>
        <fullName evidence="1">Helix-turn-helix domain-containing protein</fullName>
    </recommendedName>
</protein>
<dbReference type="InterPro" id="IPR009061">
    <property type="entry name" value="DNA-bd_dom_put_sf"/>
</dbReference>
<evidence type="ECO:0000313" key="2">
    <source>
        <dbReference type="EMBL" id="ORC05995.1"/>
    </source>
</evidence>
<dbReference type="RefSeq" id="WP_075545424.1">
    <property type="nucleotide sequence ID" value="NZ_CADEAW010000011.1"/>
</dbReference>
<keyword evidence="6" id="KW-1185">Reference proteome</keyword>
<gene>
    <name evidence="2" type="ORF">B4U45_04395</name>
    <name evidence="3" type="ORF">LAUMK42_03501</name>
    <name evidence="4" type="ORF">LAUMK4_03452</name>
</gene>
<dbReference type="Pfam" id="PF12728">
    <property type="entry name" value="HTH_17"/>
    <property type="match status" value="1"/>
</dbReference>
<name>A0A1X0L4S8_9MYCO</name>
<dbReference type="AlphaFoldDB" id="A0A1X0L4S8"/>
<dbReference type="GeneID" id="66596537"/>
<evidence type="ECO:0000313" key="5">
    <source>
        <dbReference type="Proteomes" id="UP000192335"/>
    </source>
</evidence>
<evidence type="ECO:0000313" key="4">
    <source>
        <dbReference type="EMBL" id="VAZ96264.1"/>
    </source>
</evidence>
<dbReference type="Proteomes" id="UP000271464">
    <property type="component" value="Unassembled WGS sequence"/>
</dbReference>
<dbReference type="InterPro" id="IPR041657">
    <property type="entry name" value="HTH_17"/>
</dbReference>